<sequence>MRGFPIALAAAAALVAASSAGAAERTGTIRVVATVFLDGGGTSLPGVQVGATARFGSFNYSGSATVTAVPKGGRVAIELPYRVDLDPADTVVRVGVTVSSGTTGRSTALNLTLPLPRGGVTTVHVPAAL</sequence>
<protein>
    <submittedName>
        <fullName evidence="2">Uncharacterized protein</fullName>
    </submittedName>
</protein>
<evidence type="ECO:0000313" key="3">
    <source>
        <dbReference type="Proteomes" id="UP000294547"/>
    </source>
</evidence>
<feature type="signal peptide" evidence="1">
    <location>
        <begin position="1"/>
        <end position="22"/>
    </location>
</feature>
<accession>A0A4R6RBC4</accession>
<reference evidence="2 3" key="1">
    <citation type="submission" date="2019-03" db="EMBL/GenBank/DDBJ databases">
        <title>Genomic Encyclopedia of Type Strains, Phase IV (KMG-IV): sequencing the most valuable type-strain genomes for metagenomic binning, comparative biology and taxonomic classification.</title>
        <authorList>
            <person name="Goeker M."/>
        </authorList>
    </citation>
    <scope>NUCLEOTIDE SEQUENCE [LARGE SCALE GENOMIC DNA]</scope>
    <source>
        <strain evidence="2 3">DSM 102969</strain>
    </source>
</reference>
<keyword evidence="1" id="KW-0732">Signal</keyword>
<comment type="caution">
    <text evidence="2">The sequence shown here is derived from an EMBL/GenBank/DDBJ whole genome shotgun (WGS) entry which is preliminary data.</text>
</comment>
<name>A0A4R6RBC4_9HYPH</name>
<gene>
    <name evidence="2" type="ORF">EDD54_3311</name>
</gene>
<evidence type="ECO:0000313" key="2">
    <source>
        <dbReference type="EMBL" id="TDP83349.1"/>
    </source>
</evidence>
<dbReference type="AlphaFoldDB" id="A0A4R6RBC4"/>
<feature type="chain" id="PRO_5020511602" evidence="1">
    <location>
        <begin position="23"/>
        <end position="129"/>
    </location>
</feature>
<dbReference type="Proteomes" id="UP000294547">
    <property type="component" value="Unassembled WGS sequence"/>
</dbReference>
<dbReference type="EMBL" id="SNXY01000009">
    <property type="protein sequence ID" value="TDP83349.1"/>
    <property type="molecule type" value="Genomic_DNA"/>
</dbReference>
<evidence type="ECO:0000256" key="1">
    <source>
        <dbReference type="SAM" id="SignalP"/>
    </source>
</evidence>
<keyword evidence="3" id="KW-1185">Reference proteome</keyword>
<proteinExistence type="predicted"/>
<organism evidence="2 3">
    <name type="scientific">Oharaeibacter diazotrophicus</name>
    <dbReference type="NCBI Taxonomy" id="1920512"/>
    <lineage>
        <taxon>Bacteria</taxon>
        <taxon>Pseudomonadati</taxon>
        <taxon>Pseudomonadota</taxon>
        <taxon>Alphaproteobacteria</taxon>
        <taxon>Hyphomicrobiales</taxon>
        <taxon>Pleomorphomonadaceae</taxon>
        <taxon>Oharaeibacter</taxon>
    </lineage>
</organism>
<dbReference type="RefSeq" id="WP_126538225.1">
    <property type="nucleotide sequence ID" value="NZ_BSPM01000009.1"/>
</dbReference>